<sequence>MRPRGYEDQLVSAVQASTVMLAEALTLRHKWNPEVYNHVNNTFAMVSKVVPIDMDDIGAQMENL</sequence>
<gene>
    <name evidence="1" type="ORF">AMTR_s00107p00033530</name>
</gene>
<dbReference type="AlphaFoldDB" id="W1NYC0"/>
<dbReference type="Gramene" id="ERN00286">
    <property type="protein sequence ID" value="ERN00286"/>
    <property type="gene ID" value="AMTR_s00107p00033530"/>
</dbReference>
<dbReference type="EMBL" id="KI394917">
    <property type="protein sequence ID" value="ERN00286.1"/>
    <property type="molecule type" value="Genomic_DNA"/>
</dbReference>
<proteinExistence type="predicted"/>
<evidence type="ECO:0000313" key="2">
    <source>
        <dbReference type="Proteomes" id="UP000017836"/>
    </source>
</evidence>
<protein>
    <submittedName>
        <fullName evidence="1">Uncharacterized protein</fullName>
    </submittedName>
</protein>
<keyword evidence="2" id="KW-1185">Reference proteome</keyword>
<dbReference type="Proteomes" id="UP000017836">
    <property type="component" value="Unassembled WGS sequence"/>
</dbReference>
<dbReference type="HOGENOM" id="CLU_180304_0_0_1"/>
<accession>W1NYC0</accession>
<name>W1NYC0_AMBTC</name>
<organism evidence="1 2">
    <name type="scientific">Amborella trichopoda</name>
    <dbReference type="NCBI Taxonomy" id="13333"/>
    <lineage>
        <taxon>Eukaryota</taxon>
        <taxon>Viridiplantae</taxon>
        <taxon>Streptophyta</taxon>
        <taxon>Embryophyta</taxon>
        <taxon>Tracheophyta</taxon>
        <taxon>Spermatophyta</taxon>
        <taxon>Magnoliopsida</taxon>
        <taxon>Amborellales</taxon>
        <taxon>Amborellaceae</taxon>
        <taxon>Amborella</taxon>
    </lineage>
</organism>
<evidence type="ECO:0000313" key="1">
    <source>
        <dbReference type="EMBL" id="ERN00286.1"/>
    </source>
</evidence>
<reference evidence="2" key="1">
    <citation type="journal article" date="2013" name="Science">
        <title>The Amborella genome and the evolution of flowering plants.</title>
        <authorList>
            <consortium name="Amborella Genome Project"/>
        </authorList>
    </citation>
    <scope>NUCLEOTIDE SEQUENCE [LARGE SCALE GENOMIC DNA]</scope>
</reference>